<dbReference type="InterPro" id="IPR024571">
    <property type="entry name" value="ERAP1-like_C_dom"/>
</dbReference>
<dbReference type="Gene3D" id="1.25.50.20">
    <property type="match status" value="1"/>
</dbReference>
<feature type="chain" id="PRO_5046259887" description="ERAP1-like C-terminal domain-containing protein" evidence="2">
    <location>
        <begin position="18"/>
        <end position="511"/>
    </location>
</feature>
<gene>
    <name evidence="4" type="ORF">ODALV1_LOCUS30979</name>
</gene>
<dbReference type="Proteomes" id="UP001642540">
    <property type="component" value="Unassembled WGS sequence"/>
</dbReference>
<dbReference type="PANTHER" id="PTHR11533:SF294">
    <property type="entry name" value="THYROTROPIN-RELEASING HORMONE-DEGRADING ECTOENZYME"/>
    <property type="match status" value="1"/>
</dbReference>
<accession>A0ABP1S868</accession>
<evidence type="ECO:0000313" key="5">
    <source>
        <dbReference type="Proteomes" id="UP001642540"/>
    </source>
</evidence>
<keyword evidence="2" id="KW-0732">Signal</keyword>
<dbReference type="EMBL" id="CAXLJM020000164">
    <property type="protein sequence ID" value="CAL8146922.1"/>
    <property type="molecule type" value="Genomic_DNA"/>
</dbReference>
<comment type="caution">
    <text evidence="4">The sequence shown here is derived from an EMBL/GenBank/DDBJ whole genome shotgun (WGS) entry which is preliminary data.</text>
</comment>
<comment type="similarity">
    <text evidence="1">Belongs to the peptidase M1 family.</text>
</comment>
<sequence>MLKVYYLLCIFALSSSATDFTPKIENVLKSIRAISDPSEENHLLREKIPKNPTLDNHYDSCSNIRRSISETDFENIADVEPLLLKVGIENETHFIITQEPICNNQNKQFKSDRASNITNSKSSIRWLLLKIENGGLKQSHNHIQLEYNRQPFYLAGNTSEQVILIRKDPYTNSYLVIYDEHLFNGIVDHLKQNRSVIPEFFRTSMLIDYFHFAEQGIRKYESFLKLATNLITSEKDASLHEWLVFLQLFHVLGKRPLLFYHPMLRRANEFFESKINSSFNSTSFESQLEDVVQERVEVWPWPCYHFDSHCRDRIQTALNFWKSNPTSSLKSIREEFGVKSEYNTECLIVAAGGKEGFDFMLEKAEDGQVSLGALGCATEPDVVKLVLSKIVDPKDKNFQSQEIKLKVWTYYVAFNKGISTMKFVRDNLEAFRTIYGREPILTHVIIMLSASDTKEQLKEIREIAEIHTHPKFLRFFKQEYQRVEQTIDEADMESGRKAMLQWIAELLRGKV</sequence>
<dbReference type="Pfam" id="PF11838">
    <property type="entry name" value="ERAP1_C"/>
    <property type="match status" value="1"/>
</dbReference>
<evidence type="ECO:0000313" key="4">
    <source>
        <dbReference type="EMBL" id="CAL8146922.1"/>
    </source>
</evidence>
<protein>
    <recommendedName>
        <fullName evidence="3">ERAP1-like C-terminal domain-containing protein</fullName>
    </recommendedName>
</protein>
<name>A0ABP1S868_9HEXA</name>
<keyword evidence="5" id="KW-1185">Reference proteome</keyword>
<feature type="signal peptide" evidence="2">
    <location>
        <begin position="1"/>
        <end position="17"/>
    </location>
</feature>
<dbReference type="PANTHER" id="PTHR11533">
    <property type="entry name" value="PROTEASE M1 ZINC METALLOPROTEASE"/>
    <property type="match status" value="1"/>
</dbReference>
<evidence type="ECO:0000256" key="1">
    <source>
        <dbReference type="ARBA" id="ARBA00010136"/>
    </source>
</evidence>
<reference evidence="4 5" key="1">
    <citation type="submission" date="2024-08" db="EMBL/GenBank/DDBJ databases">
        <authorList>
            <person name="Cucini C."/>
            <person name="Frati F."/>
        </authorList>
    </citation>
    <scope>NUCLEOTIDE SEQUENCE [LARGE SCALE GENOMIC DNA]</scope>
</reference>
<evidence type="ECO:0000256" key="2">
    <source>
        <dbReference type="SAM" id="SignalP"/>
    </source>
</evidence>
<feature type="domain" description="ERAP1-like C-terminal" evidence="3">
    <location>
        <begin position="174"/>
        <end position="484"/>
    </location>
</feature>
<proteinExistence type="inferred from homology"/>
<organism evidence="4 5">
    <name type="scientific">Orchesella dallaii</name>
    <dbReference type="NCBI Taxonomy" id="48710"/>
    <lineage>
        <taxon>Eukaryota</taxon>
        <taxon>Metazoa</taxon>
        <taxon>Ecdysozoa</taxon>
        <taxon>Arthropoda</taxon>
        <taxon>Hexapoda</taxon>
        <taxon>Collembola</taxon>
        <taxon>Entomobryomorpha</taxon>
        <taxon>Entomobryoidea</taxon>
        <taxon>Orchesellidae</taxon>
        <taxon>Orchesellinae</taxon>
        <taxon>Orchesella</taxon>
    </lineage>
</organism>
<evidence type="ECO:0000259" key="3">
    <source>
        <dbReference type="Pfam" id="PF11838"/>
    </source>
</evidence>
<dbReference type="InterPro" id="IPR050344">
    <property type="entry name" value="Peptidase_M1_aminopeptidases"/>
</dbReference>